<reference evidence="1" key="1">
    <citation type="submission" date="2016-07" db="EMBL/GenBank/DDBJ databases">
        <authorList>
            <person name="Bretaudeau A."/>
        </authorList>
    </citation>
    <scope>NUCLEOTIDE SEQUENCE</scope>
    <source>
        <strain evidence="1">Rice</strain>
        <tissue evidence="1">Whole body</tissue>
    </source>
</reference>
<protein>
    <submittedName>
        <fullName evidence="1">SFRICE_036745</fullName>
    </submittedName>
</protein>
<dbReference type="AlphaFoldDB" id="A0A2H1WX96"/>
<organism evidence="1">
    <name type="scientific">Spodoptera frugiperda</name>
    <name type="common">Fall armyworm</name>
    <dbReference type="NCBI Taxonomy" id="7108"/>
    <lineage>
        <taxon>Eukaryota</taxon>
        <taxon>Metazoa</taxon>
        <taxon>Ecdysozoa</taxon>
        <taxon>Arthropoda</taxon>
        <taxon>Hexapoda</taxon>
        <taxon>Insecta</taxon>
        <taxon>Pterygota</taxon>
        <taxon>Neoptera</taxon>
        <taxon>Endopterygota</taxon>
        <taxon>Lepidoptera</taxon>
        <taxon>Glossata</taxon>
        <taxon>Ditrysia</taxon>
        <taxon>Noctuoidea</taxon>
        <taxon>Noctuidae</taxon>
        <taxon>Amphipyrinae</taxon>
        <taxon>Spodoptera</taxon>
    </lineage>
</organism>
<evidence type="ECO:0000313" key="1">
    <source>
        <dbReference type="EMBL" id="SOQ57617.1"/>
    </source>
</evidence>
<accession>A0A2H1WX96</accession>
<dbReference type="EMBL" id="ODYU01011707">
    <property type="protein sequence ID" value="SOQ57617.1"/>
    <property type="molecule type" value="Genomic_DNA"/>
</dbReference>
<sequence length="106" mass="12323">MYCGRKADQSERSAGQSREWCERWVGTTIGGQNGARAVRSVYRLDIRTRRSNDELTSLHRIVHLTMFSMVIDSVYPKYLFRKENKGIKALKVDEIIMKQLKAKDTK</sequence>
<proteinExistence type="predicted"/>
<name>A0A2H1WX96_SPOFR</name>
<gene>
    <name evidence="1" type="ORF">SFRICE_036745</name>
</gene>